<evidence type="ECO:0000256" key="5">
    <source>
        <dbReference type="ARBA" id="ARBA00023231"/>
    </source>
</evidence>
<organism evidence="6 7">
    <name type="scientific">Musicola paradisiaca (strain Ech703)</name>
    <name type="common">Dickeya paradisiaca</name>
    <name type="synonym">Dickeya dadantii</name>
    <dbReference type="NCBI Taxonomy" id="579405"/>
    <lineage>
        <taxon>Bacteria</taxon>
        <taxon>Pseudomonadati</taxon>
        <taxon>Pseudomonadota</taxon>
        <taxon>Gammaproteobacteria</taxon>
        <taxon>Enterobacterales</taxon>
        <taxon>Pectobacteriaceae</taxon>
        <taxon>Musicola</taxon>
    </lineage>
</organism>
<dbReference type="AlphaFoldDB" id="C6C8U6"/>
<protein>
    <recommendedName>
        <fullName evidence="4">Nitrogenase-stabilizing/protective protein NifW</fullName>
    </recommendedName>
</protein>
<dbReference type="EMBL" id="CP001654">
    <property type="protein sequence ID" value="ACS84317.1"/>
    <property type="molecule type" value="Genomic_DNA"/>
</dbReference>
<reference evidence="6" key="1">
    <citation type="submission" date="2009-06" db="EMBL/GenBank/DDBJ databases">
        <title>Complete sequence of Dickeya dadantii Ech703.</title>
        <authorList>
            <consortium name="US DOE Joint Genome Institute"/>
            <person name="Lucas S."/>
            <person name="Copeland A."/>
            <person name="Lapidus A."/>
            <person name="Glavina del Rio T."/>
            <person name="Dalin E."/>
            <person name="Tice H."/>
            <person name="Bruce D."/>
            <person name="Goodwin L."/>
            <person name="Pitluck S."/>
            <person name="Chertkov O."/>
            <person name="Brettin T."/>
            <person name="Detter J.C."/>
            <person name="Han C."/>
            <person name="Larimer F."/>
            <person name="Land M."/>
            <person name="Hauser L."/>
            <person name="Kyrpides N."/>
            <person name="Mikhailova N."/>
            <person name="Balakrishnan V."/>
            <person name="Glasner J."/>
            <person name="Perna N.T."/>
        </authorList>
    </citation>
    <scope>NUCLEOTIDE SEQUENCE [LARGE SCALE GENOMIC DNA]</scope>
    <source>
        <strain evidence="6">Ech703</strain>
    </source>
</reference>
<keyword evidence="7" id="KW-1185">Reference proteome</keyword>
<sequence length="85" mass="9690">MEWFYRLPGVSSLDSAEAFFTFFSVPYDPATLSARCLPVLSEFHRRLRTAVPLRNSLECDTNADWQLARRLLAESYRSLTAEAAS</sequence>
<dbReference type="Pfam" id="PF03206">
    <property type="entry name" value="NifW"/>
    <property type="match status" value="1"/>
</dbReference>
<dbReference type="GO" id="GO:0009399">
    <property type="term" value="P:nitrogen fixation"/>
    <property type="evidence" value="ECO:0007669"/>
    <property type="project" value="InterPro"/>
</dbReference>
<dbReference type="InterPro" id="IPR004893">
    <property type="entry name" value="NifW"/>
</dbReference>
<dbReference type="RefSeq" id="WP_012764136.1">
    <property type="nucleotide sequence ID" value="NC_012880.1"/>
</dbReference>
<evidence type="ECO:0000256" key="1">
    <source>
        <dbReference type="ARBA" id="ARBA00002247"/>
    </source>
</evidence>
<accession>C6C8U6</accession>
<comment type="function">
    <text evidence="1">May protect the nitrogenase Fe-Mo protein from oxidative damage.</text>
</comment>
<dbReference type="HOGENOM" id="CLU_169479_0_0_6"/>
<evidence type="ECO:0000256" key="3">
    <source>
        <dbReference type="ARBA" id="ARBA00011284"/>
    </source>
</evidence>
<comment type="subunit">
    <text evidence="3">Homotrimer; associates with NifD.</text>
</comment>
<comment type="similarity">
    <text evidence="2">Belongs to the NifW family.</text>
</comment>
<name>C6C8U6_MUSP7</name>
<evidence type="ECO:0000313" key="7">
    <source>
        <dbReference type="Proteomes" id="UP000002734"/>
    </source>
</evidence>
<dbReference type="STRING" id="579405.Dd703_0506"/>
<dbReference type="eggNOG" id="ENOG50330BP">
    <property type="taxonomic scope" value="Bacteria"/>
</dbReference>
<evidence type="ECO:0000313" key="6">
    <source>
        <dbReference type="EMBL" id="ACS84317.1"/>
    </source>
</evidence>
<evidence type="ECO:0000256" key="2">
    <source>
        <dbReference type="ARBA" id="ARBA00008351"/>
    </source>
</evidence>
<dbReference type="KEGG" id="dda:Dd703_0506"/>
<gene>
    <name evidence="6" type="ordered locus">Dd703_0506</name>
</gene>
<keyword evidence="5" id="KW-0535">Nitrogen fixation</keyword>
<proteinExistence type="inferred from homology"/>
<evidence type="ECO:0000256" key="4">
    <source>
        <dbReference type="ARBA" id="ARBA00016274"/>
    </source>
</evidence>
<dbReference type="Proteomes" id="UP000002734">
    <property type="component" value="Chromosome"/>
</dbReference>